<evidence type="ECO:0000256" key="1">
    <source>
        <dbReference type="SAM" id="MobiDB-lite"/>
    </source>
</evidence>
<evidence type="ECO:0000313" key="4">
    <source>
        <dbReference type="Proteomes" id="UP000736384"/>
    </source>
</evidence>
<dbReference type="InterPro" id="IPR045455">
    <property type="entry name" value="NrS-1_pol-like_helicase"/>
</dbReference>
<feature type="compositionally biased region" description="Low complexity" evidence="1">
    <location>
        <begin position="54"/>
        <end position="65"/>
    </location>
</feature>
<dbReference type="Proteomes" id="UP000736384">
    <property type="component" value="Unassembled WGS sequence"/>
</dbReference>
<name>A0AA43Z9B7_9GAMM</name>
<dbReference type="RefSeq" id="WP_165893268.1">
    <property type="nucleotide sequence ID" value="NZ_JAAPAP010000011.1"/>
</dbReference>
<proteinExistence type="predicted"/>
<evidence type="ECO:0000313" key="3">
    <source>
        <dbReference type="EMBL" id="NHN78586.1"/>
    </source>
</evidence>
<dbReference type="EMBL" id="JAAPAP010000011">
    <property type="protein sequence ID" value="NHN78586.1"/>
    <property type="molecule type" value="Genomic_DNA"/>
</dbReference>
<feature type="domain" description="NrS-1 polymerase-like helicase" evidence="2">
    <location>
        <begin position="279"/>
        <end position="389"/>
    </location>
</feature>
<comment type="caution">
    <text evidence="3">The sequence shown here is derived from an EMBL/GenBank/DDBJ whole genome shotgun (WGS) entry which is preliminary data.</text>
</comment>
<feature type="region of interest" description="Disordered" evidence="1">
    <location>
        <begin position="37"/>
        <end position="70"/>
    </location>
</feature>
<gene>
    <name evidence="3" type="ORF">HA520_15080</name>
</gene>
<dbReference type="Pfam" id="PF19263">
    <property type="entry name" value="DUF5906"/>
    <property type="match status" value="1"/>
</dbReference>
<dbReference type="InterPro" id="IPR027417">
    <property type="entry name" value="P-loop_NTPase"/>
</dbReference>
<dbReference type="Gene3D" id="3.40.50.300">
    <property type="entry name" value="P-loop containing nucleotide triphosphate hydrolases"/>
    <property type="match status" value="1"/>
</dbReference>
<accession>A0AA43Z9B7</accession>
<reference evidence="3" key="1">
    <citation type="submission" date="2020-03" db="EMBL/GenBank/DDBJ databases">
        <title>Genome assembly of Azotobacter chroococcum W5.</title>
        <authorList>
            <person name="Kannepalli A."/>
        </authorList>
    </citation>
    <scope>NUCLEOTIDE SEQUENCE</scope>
    <source>
        <strain evidence="3">W5</strain>
    </source>
</reference>
<protein>
    <recommendedName>
        <fullName evidence="2">NrS-1 polymerase-like helicase domain-containing protein</fullName>
    </recommendedName>
</protein>
<evidence type="ECO:0000259" key="2">
    <source>
        <dbReference type="Pfam" id="PF19263"/>
    </source>
</evidence>
<dbReference type="AlphaFoldDB" id="A0AA43Z9B7"/>
<organism evidence="3 4">
    <name type="scientific">Azotobacter chroococcum</name>
    <dbReference type="NCBI Taxonomy" id="353"/>
    <lineage>
        <taxon>Bacteria</taxon>
        <taxon>Pseudomonadati</taxon>
        <taxon>Pseudomonadota</taxon>
        <taxon>Gammaproteobacteria</taxon>
        <taxon>Pseudomonadales</taxon>
        <taxon>Pseudomonadaceae</taxon>
        <taxon>Azotobacter</taxon>
    </lineage>
</organism>
<sequence length="581" mass="66208">MTNEARKLDWNDLHVAHGLEAVRAQLAQALALPRAPSVEAPADPDLSRTLSEVEPGAEGAAPAPEGGQGARWDADKVFQRFALIEGKTAVFDLFRKATVKRSAFEAFVTKELARAWFDRDDKKCIAEEQAKRIEDQAKLAGKARRLDDPEAMAATERYVYLDGSQDIWDRQLRCRLPAAAVKLALGDAFPLWVNSPDRRVIPTNNLVFDPRMRQDPARYINTFEGLPLAPVDDLERCRAIRYLIKFLCNGDEAAMHWLTCWLAYPLQNVGAKLDTAVLLHSTMEGSGKSLLLSDIMRPIYGEYGATVGQAQLESAWSQWQANKLYGVFEEVVSRDNRYNQVGKIKHMVTGKTVRIESKFVNGWEETNYMNAVFLSNEMMPWPISENDRRMFVMWPRETLTEQVQKRVKWELANQGIEAFYHYLLNYDTGDFDERTRPPNTEARQWLVEVSRAAWETFLSQWRNGVLGVPFDVALTSDIHDLFREWCSANGEHAMSATKLSLFLSKHVEKPKGQIHWMDDMGTRRFSMFFLPMLPPDLSLGDSHQMGKLVARFRNAAHRAGWDPSRWEKCKGWQAPANRPAG</sequence>